<keyword evidence="8" id="KW-0408">Iron</keyword>
<dbReference type="InterPro" id="IPR002938">
    <property type="entry name" value="FAD-bd"/>
</dbReference>
<evidence type="ECO:0000256" key="1">
    <source>
        <dbReference type="ARBA" id="ARBA00001971"/>
    </source>
</evidence>
<dbReference type="GO" id="GO:0020037">
    <property type="term" value="F:heme binding"/>
    <property type="evidence" value="ECO:0007669"/>
    <property type="project" value="InterPro"/>
</dbReference>
<evidence type="ECO:0000256" key="8">
    <source>
        <dbReference type="ARBA" id="ARBA00023004"/>
    </source>
</evidence>
<evidence type="ECO:0000256" key="2">
    <source>
        <dbReference type="ARBA" id="ARBA00010617"/>
    </source>
</evidence>
<comment type="cofactor">
    <cofactor evidence="1">
        <name>heme</name>
        <dbReference type="ChEBI" id="CHEBI:30413"/>
    </cofactor>
</comment>
<dbReference type="GO" id="GO:0005506">
    <property type="term" value="F:iron ion binding"/>
    <property type="evidence" value="ECO:0007669"/>
    <property type="project" value="InterPro"/>
</dbReference>
<dbReference type="GO" id="GO:0004497">
    <property type="term" value="F:monooxygenase activity"/>
    <property type="evidence" value="ECO:0007669"/>
    <property type="project" value="InterPro"/>
</dbReference>
<keyword evidence="4" id="KW-0285">Flavoprotein</keyword>
<evidence type="ECO:0000256" key="6">
    <source>
        <dbReference type="ARBA" id="ARBA00022827"/>
    </source>
</evidence>
<evidence type="ECO:0000256" key="3">
    <source>
        <dbReference type="ARBA" id="ARBA00022617"/>
    </source>
</evidence>
<reference evidence="10" key="1">
    <citation type="submission" date="2023-06" db="EMBL/GenBank/DDBJ databases">
        <authorList>
            <person name="Noh H."/>
        </authorList>
    </citation>
    <scope>NUCLEOTIDE SEQUENCE</scope>
    <source>
        <strain evidence="10">DUCC20226</strain>
    </source>
</reference>
<dbReference type="PANTHER" id="PTHR24305:SF232">
    <property type="entry name" value="P450, PUTATIVE (EUROFUNG)-RELATED"/>
    <property type="match status" value="1"/>
</dbReference>
<dbReference type="InterPro" id="IPR017972">
    <property type="entry name" value="Cyt_P450_CS"/>
</dbReference>
<evidence type="ECO:0000256" key="7">
    <source>
        <dbReference type="ARBA" id="ARBA00023002"/>
    </source>
</evidence>
<evidence type="ECO:0000256" key="4">
    <source>
        <dbReference type="ARBA" id="ARBA00022630"/>
    </source>
</evidence>
<feature type="domain" description="FAD-binding" evidence="9">
    <location>
        <begin position="515"/>
        <end position="846"/>
    </location>
</feature>
<dbReference type="Gene3D" id="3.50.50.60">
    <property type="entry name" value="FAD/NAD(P)-binding domain"/>
    <property type="match status" value="1"/>
</dbReference>
<keyword evidence="6" id="KW-0274">FAD</keyword>
<comment type="caution">
    <text evidence="10">The sequence shown here is derived from an EMBL/GenBank/DDBJ whole genome shotgun (WGS) entry which is preliminary data.</text>
</comment>
<evidence type="ECO:0000313" key="11">
    <source>
        <dbReference type="Proteomes" id="UP001265746"/>
    </source>
</evidence>
<accession>A0AAD9S5W5</accession>
<dbReference type="Gene3D" id="1.10.630.10">
    <property type="entry name" value="Cytochrome P450"/>
    <property type="match status" value="1"/>
</dbReference>
<keyword evidence="3" id="KW-0349">Heme</keyword>
<name>A0AAD9S5W5_PHOAM</name>
<protein>
    <recommendedName>
        <fullName evidence="9">FAD-binding domain-containing protein</fullName>
    </recommendedName>
</protein>
<dbReference type="GO" id="GO:0071949">
    <property type="term" value="F:FAD binding"/>
    <property type="evidence" value="ECO:0007669"/>
    <property type="project" value="InterPro"/>
</dbReference>
<keyword evidence="7" id="KW-0560">Oxidoreductase</keyword>
<dbReference type="InterPro" id="IPR050121">
    <property type="entry name" value="Cytochrome_P450_monoxygenase"/>
</dbReference>
<dbReference type="SUPFAM" id="SSF54373">
    <property type="entry name" value="FAD-linked reductases, C-terminal domain"/>
    <property type="match status" value="1"/>
</dbReference>
<comment type="similarity">
    <text evidence="2">Belongs to the cytochrome P450 family.</text>
</comment>
<dbReference type="GO" id="GO:0016705">
    <property type="term" value="F:oxidoreductase activity, acting on paired donors, with incorporation or reduction of molecular oxygen"/>
    <property type="evidence" value="ECO:0007669"/>
    <property type="project" value="InterPro"/>
</dbReference>
<dbReference type="Pfam" id="PF00067">
    <property type="entry name" value="p450"/>
    <property type="match status" value="1"/>
</dbReference>
<keyword evidence="5" id="KW-0479">Metal-binding</keyword>
<dbReference type="AlphaFoldDB" id="A0AAD9S5W5"/>
<dbReference type="InterPro" id="IPR036188">
    <property type="entry name" value="FAD/NAD-bd_sf"/>
</dbReference>
<gene>
    <name evidence="10" type="ORF">N8I77_012261</name>
</gene>
<dbReference type="EMBL" id="JAUJFL010000008">
    <property type="protein sequence ID" value="KAK2598879.1"/>
    <property type="molecule type" value="Genomic_DNA"/>
</dbReference>
<dbReference type="FunFam" id="1.10.630.10:FF:000050">
    <property type="entry name" value="Cytochrome P450 monooxygenase"/>
    <property type="match status" value="1"/>
</dbReference>
<evidence type="ECO:0000256" key="5">
    <source>
        <dbReference type="ARBA" id="ARBA00022723"/>
    </source>
</evidence>
<dbReference type="SUPFAM" id="SSF48264">
    <property type="entry name" value="Cytochrome P450"/>
    <property type="match status" value="1"/>
</dbReference>
<dbReference type="PANTHER" id="PTHR24305">
    <property type="entry name" value="CYTOCHROME P450"/>
    <property type="match status" value="1"/>
</dbReference>
<evidence type="ECO:0000313" key="10">
    <source>
        <dbReference type="EMBL" id="KAK2598879.1"/>
    </source>
</evidence>
<dbReference type="InterPro" id="IPR001128">
    <property type="entry name" value="Cyt_P450"/>
</dbReference>
<proteinExistence type="inferred from homology"/>
<dbReference type="Pfam" id="PF01494">
    <property type="entry name" value="FAD_binding_3"/>
    <property type="match status" value="1"/>
</dbReference>
<keyword evidence="11" id="KW-1185">Reference proteome</keyword>
<dbReference type="InterPro" id="IPR036396">
    <property type="entry name" value="Cyt_P450_sf"/>
</dbReference>
<dbReference type="PROSITE" id="PS00086">
    <property type="entry name" value="CYTOCHROME_P450"/>
    <property type="match status" value="1"/>
</dbReference>
<evidence type="ECO:0000259" key="9">
    <source>
        <dbReference type="Pfam" id="PF01494"/>
    </source>
</evidence>
<organism evidence="10 11">
    <name type="scientific">Phomopsis amygdali</name>
    <name type="common">Fusicoccum amygdali</name>
    <dbReference type="NCBI Taxonomy" id="1214568"/>
    <lineage>
        <taxon>Eukaryota</taxon>
        <taxon>Fungi</taxon>
        <taxon>Dikarya</taxon>
        <taxon>Ascomycota</taxon>
        <taxon>Pezizomycotina</taxon>
        <taxon>Sordariomycetes</taxon>
        <taxon>Sordariomycetidae</taxon>
        <taxon>Diaporthales</taxon>
        <taxon>Diaporthaceae</taxon>
        <taxon>Diaporthe</taxon>
    </lineage>
</organism>
<dbReference type="SUPFAM" id="SSF51905">
    <property type="entry name" value="FAD/NAD(P)-binding domain"/>
    <property type="match status" value="1"/>
</dbReference>
<dbReference type="PRINTS" id="PR00420">
    <property type="entry name" value="RNGMNOXGNASE"/>
</dbReference>
<dbReference type="Proteomes" id="UP001265746">
    <property type="component" value="Unassembled WGS sequence"/>
</dbReference>
<dbReference type="CDD" id="cd11060">
    <property type="entry name" value="CYP57A1-like"/>
    <property type="match status" value="1"/>
</dbReference>
<sequence length="977" mass="109108">MTVAVLCVASALVVLAVVHLVGNFFAPGVRQIPGPFLASFTNLFRVWNVAKGDNHVSLVKFHEKYGDSVRFGPRVVSISNGADVSMVYSVQSGFPKSGFYEVQQQLVSGKAKETLFTTLREHFHSRIKRPVAAAYSMTNLTDYEPLVDSSINSLFDELDRRYVSHGVAAPLFEWFQYYAFDVIGELTCSTSFGFMREGRDVENIIKSLNASMDYNAVIGQMPWLDRLLKKNPVFARLNSSTGPVATFALDKLRERLVAEEQQKFDQKTGNRSALDFVDKFLRAKELHPGVVDDGQVLSYMITNMFAGSDTTAISLQAILYYTIRHPQVYSELVVELDDAHALGRLSIPVAWKESQQLPYFMAVVSEALRLHPAVGLILERVVPQGGLELCNGTLLPAGTIVGASPWVLHRDKTIFGDDVDKFRPERWLRAETESEGEFERRLKLMNGATFTFGKGHRTCIGNNVSLLEIYKMLPSFFFKYEVLYTSNSSRLAPFIYCLIKATLCSLTMTTSDGLRVVVVGAGFGGLTAAIECKLRGMHPILVEAYPGASSHGDLLDFVRNAGRVFESWGNGKVARRLAEVGVNAAKYLEFYNAENQLLRKDDWPQGADLLYVYAGHRGEMHQIVYEYAEEIGVELQFGQRVLEYLDSDQERGVVVEGGKKILGDVVLAADGPKSVAREQLLGLAESKVNSGYAIFRSFFTITHEMRELPGIREMVISGEDCVRCWVGHDIHGFIYVWKNGRDCAWVLTHLDKSDIAESWSEKTTKSEVLSYLDAANFPDIWRQFLDITPQDRIIDYKLVWRDPLETWLSPTKKAALIGDAAHTHLPTSAQGACQAVEDGAVVAMCLQKAKGDVTLALQVFERIRFNRSHVIHQASISTRDIYHKYDWTPEFVKKHPESLIIPFYDWILEYNVFEEVEKHFDHLAKDVISGKQGTVQELALPAGGTYDDMYVNEVPSDALVTPPVVPASVAASAAAKA</sequence>